<dbReference type="EMBL" id="UGXC01000002">
    <property type="protein sequence ID" value="SUG28015.1"/>
    <property type="molecule type" value="Genomic_DNA"/>
</dbReference>
<evidence type="ECO:0000313" key="1">
    <source>
        <dbReference type="EMBL" id="SUG28015.1"/>
    </source>
</evidence>
<protein>
    <submittedName>
        <fullName evidence="1">Uncharacterized protein</fullName>
    </submittedName>
</protein>
<dbReference type="Proteomes" id="UP000255443">
    <property type="component" value="Unassembled WGS sequence"/>
</dbReference>
<evidence type="ECO:0000313" key="2">
    <source>
        <dbReference type="Proteomes" id="UP000255443"/>
    </source>
</evidence>
<dbReference type="AlphaFoldDB" id="A0A379SG94"/>
<organism evidence="1 2">
    <name type="scientific">Salmonella enterica subsp. arizonae</name>
    <dbReference type="NCBI Taxonomy" id="59203"/>
    <lineage>
        <taxon>Bacteria</taxon>
        <taxon>Pseudomonadati</taxon>
        <taxon>Pseudomonadota</taxon>
        <taxon>Gammaproteobacteria</taxon>
        <taxon>Enterobacterales</taxon>
        <taxon>Enterobacteriaceae</taxon>
        <taxon>Salmonella</taxon>
    </lineage>
</organism>
<reference evidence="1 2" key="1">
    <citation type="submission" date="2018-06" db="EMBL/GenBank/DDBJ databases">
        <authorList>
            <consortium name="Pathogen Informatics"/>
            <person name="Doyle S."/>
        </authorList>
    </citation>
    <scope>NUCLEOTIDE SEQUENCE [LARGE SCALE GENOMIC DNA]</scope>
    <source>
        <strain evidence="1 2">NCTC7303</strain>
    </source>
</reference>
<name>A0A379SG94_SALER</name>
<proteinExistence type="predicted"/>
<gene>
    <name evidence="1" type="ORF">NCTC7303_00128</name>
</gene>
<sequence length="51" mass="5922">MTITRRLLTATAVQKAKPADPILRRYVRPLRGLAQTGFHLRLPGRLHTRRF</sequence>
<accession>A0A379SG94</accession>